<proteinExistence type="predicted"/>
<dbReference type="EMBL" id="JAXCGZ010017171">
    <property type="protein sequence ID" value="KAK7068630.1"/>
    <property type="molecule type" value="Genomic_DNA"/>
</dbReference>
<name>A0AAN8WYF1_HALRR</name>
<protein>
    <submittedName>
        <fullName evidence="1">Uncharacterized protein</fullName>
    </submittedName>
</protein>
<evidence type="ECO:0000313" key="2">
    <source>
        <dbReference type="Proteomes" id="UP001381693"/>
    </source>
</evidence>
<sequence>MGKPYWVKICAQWVDHFRATLNSKCSDYDEIHLVFDRYDLPTSLKEAKRERHQDGKPATAYHVTDNTPVSKMSAKQFLSSTTTKDELTVYLAKKALHHFEGKQTVFIVTLRSAGTYFVTGVGNKKRVITLEPVVNALGAAKAEALPGFHAFSGANITGRFAGKGKKTFWQALNRCSMEVVSTFAAWEPVRSWVLTLNMPLKHLFVMTMSLVPL</sequence>
<accession>A0AAN8WYF1</accession>
<gene>
    <name evidence="1" type="ORF">SK128_011191</name>
</gene>
<reference evidence="1 2" key="1">
    <citation type="submission" date="2023-11" db="EMBL/GenBank/DDBJ databases">
        <title>Halocaridina rubra genome assembly.</title>
        <authorList>
            <person name="Smith C."/>
        </authorList>
    </citation>
    <scope>NUCLEOTIDE SEQUENCE [LARGE SCALE GENOMIC DNA]</scope>
    <source>
        <strain evidence="1">EP-1</strain>
        <tissue evidence="1">Whole</tissue>
    </source>
</reference>
<organism evidence="1 2">
    <name type="scientific">Halocaridina rubra</name>
    <name type="common">Hawaiian red shrimp</name>
    <dbReference type="NCBI Taxonomy" id="373956"/>
    <lineage>
        <taxon>Eukaryota</taxon>
        <taxon>Metazoa</taxon>
        <taxon>Ecdysozoa</taxon>
        <taxon>Arthropoda</taxon>
        <taxon>Crustacea</taxon>
        <taxon>Multicrustacea</taxon>
        <taxon>Malacostraca</taxon>
        <taxon>Eumalacostraca</taxon>
        <taxon>Eucarida</taxon>
        <taxon>Decapoda</taxon>
        <taxon>Pleocyemata</taxon>
        <taxon>Caridea</taxon>
        <taxon>Atyoidea</taxon>
        <taxon>Atyidae</taxon>
        <taxon>Halocaridina</taxon>
    </lineage>
</organism>
<comment type="caution">
    <text evidence="1">The sequence shown here is derived from an EMBL/GenBank/DDBJ whole genome shotgun (WGS) entry which is preliminary data.</text>
</comment>
<evidence type="ECO:0000313" key="1">
    <source>
        <dbReference type="EMBL" id="KAK7068630.1"/>
    </source>
</evidence>
<keyword evidence="2" id="KW-1185">Reference proteome</keyword>
<dbReference type="AlphaFoldDB" id="A0AAN8WYF1"/>
<dbReference type="Proteomes" id="UP001381693">
    <property type="component" value="Unassembled WGS sequence"/>
</dbReference>